<proteinExistence type="inferred from homology"/>
<dbReference type="InterPro" id="IPR024964">
    <property type="entry name" value="CTLH/CRA"/>
</dbReference>
<dbReference type="InterPro" id="IPR043136">
    <property type="entry name" value="B30.2/SPRY_sf"/>
</dbReference>
<sequence length="493" mass="54559">MGDEEKLSNGSIQCLGDTLFRGFEAIVPKGWSMSDRFSYISVSKENLRVHFKGQNEGHKEGASVRATHPIPPACGLFYFEVKIVSKGREGGVAVGLSTQFACLDQLPGTEQNSYGYHGTDGFKYHNNEPGQGKAYGPTFTTGDVIGVGLNFTDNSCFFTKNGHHLGVAFSDLPRGWELYPTVGLQSVGGMIDANFGQHPFMFDVEDMKKELGMVMRNVIDQVPLPDMSTSNADICFDMEKVVMTYLLHNGYCSTASAFASATGQDVTGEVDVVNRRQQVLSLVMEGQISQAMELTELYYPGLLDDQPNLHLALRVRQFVEVVSGADTKYLCPDSELPEPPRRSVIMGEAMETDCGDFSNGLTNGHNKIDSVQQDELRGSTLERILDCGRKLHSWHARLATENSICDQYRDMVRDAFSLIAYADPHSSPVGWQLEPSQREVVADLLREAILRRTNINNKTVLESAVNYAKELLRLMEAYGIGKVAFVKFNDVVN</sequence>
<protein>
    <submittedName>
        <fullName evidence="6">Ran-binding protein 9</fullName>
    </submittedName>
</protein>
<reference evidence="6" key="1">
    <citation type="journal article" date="2014" name="PLoS ONE">
        <title>Transcriptome-Based Identification of ABC Transporters in the Western Tarnished Plant Bug Lygus hesperus.</title>
        <authorList>
            <person name="Hull J.J."/>
            <person name="Chaney K."/>
            <person name="Geib S.M."/>
            <person name="Fabrick J.A."/>
            <person name="Brent C.S."/>
            <person name="Walsh D."/>
            <person name="Lavine L.C."/>
        </authorList>
    </citation>
    <scope>NUCLEOTIDE SEQUENCE</scope>
</reference>
<dbReference type="AlphaFoldDB" id="A0A0A9WXU0"/>
<dbReference type="CDD" id="cd12909">
    <property type="entry name" value="SPRY_RanBP9_10"/>
    <property type="match status" value="1"/>
</dbReference>
<name>A0A0A9WXU0_LYGHE</name>
<evidence type="ECO:0000259" key="3">
    <source>
        <dbReference type="PROSITE" id="PS50897"/>
    </source>
</evidence>
<dbReference type="PROSITE" id="PS50897">
    <property type="entry name" value="CTLH"/>
    <property type="match status" value="1"/>
</dbReference>
<dbReference type="PANTHER" id="PTHR12864">
    <property type="entry name" value="RAN BINDING PROTEIN 9-RELATED"/>
    <property type="match status" value="1"/>
</dbReference>
<accession>A0A0A9WXU0</accession>
<dbReference type="InterPro" id="IPR013320">
    <property type="entry name" value="ConA-like_dom_sf"/>
</dbReference>
<dbReference type="InterPro" id="IPR050618">
    <property type="entry name" value="Ubq-SigPath_Reg"/>
</dbReference>
<dbReference type="SMART" id="SM00668">
    <property type="entry name" value="CTLH"/>
    <property type="match status" value="1"/>
</dbReference>
<dbReference type="InterPro" id="IPR006595">
    <property type="entry name" value="CTLH_C"/>
</dbReference>
<dbReference type="Pfam" id="PF00622">
    <property type="entry name" value="SPRY"/>
    <property type="match status" value="1"/>
</dbReference>
<evidence type="ECO:0000313" key="4">
    <source>
        <dbReference type="EMBL" id="JAG11350.1"/>
    </source>
</evidence>
<comment type="similarity">
    <text evidence="1">Belongs to the RANBP9/10 family.</text>
</comment>
<dbReference type="SMART" id="SM00757">
    <property type="entry name" value="CRA"/>
    <property type="match status" value="1"/>
</dbReference>
<dbReference type="InterPro" id="IPR003877">
    <property type="entry name" value="SPRY_dom"/>
</dbReference>
<dbReference type="Pfam" id="PF10607">
    <property type="entry name" value="CTLH"/>
    <property type="match status" value="1"/>
</dbReference>
<gene>
    <name evidence="6" type="primary">ranbp9_1</name>
    <name evidence="5" type="synonym">ranbp9_0</name>
    <name evidence="4" type="synonym">ranbp9_2</name>
    <name evidence="5" type="ORF">CM83_72545</name>
    <name evidence="6" type="ORF">CM83_72548</name>
    <name evidence="4" type="ORF">CM83_72550</name>
</gene>
<dbReference type="SMART" id="SM00449">
    <property type="entry name" value="SPRY"/>
    <property type="match status" value="1"/>
</dbReference>
<dbReference type="SUPFAM" id="SSF49899">
    <property type="entry name" value="Concanavalin A-like lectins/glucanases"/>
    <property type="match status" value="1"/>
</dbReference>
<dbReference type="PROSITE" id="PS50896">
    <property type="entry name" value="LISH"/>
    <property type="match status" value="1"/>
</dbReference>
<dbReference type="EMBL" id="GBHO01032252">
    <property type="protein sequence ID" value="JAG11352.1"/>
    <property type="molecule type" value="Transcribed_RNA"/>
</dbReference>
<dbReference type="InterPro" id="IPR035782">
    <property type="entry name" value="SPRY_RanBP9/10"/>
</dbReference>
<dbReference type="EMBL" id="GBHO01032251">
    <property type="protein sequence ID" value="JAG11353.1"/>
    <property type="molecule type" value="Transcribed_RNA"/>
</dbReference>
<evidence type="ECO:0000259" key="2">
    <source>
        <dbReference type="PROSITE" id="PS50188"/>
    </source>
</evidence>
<dbReference type="Gene3D" id="2.60.120.920">
    <property type="match status" value="1"/>
</dbReference>
<dbReference type="InterPro" id="IPR001870">
    <property type="entry name" value="B30.2/SPRY"/>
</dbReference>
<feature type="domain" description="B30.2/SPRY" evidence="2">
    <location>
        <begin position="9"/>
        <end position="200"/>
    </location>
</feature>
<organism evidence="6">
    <name type="scientific">Lygus hesperus</name>
    <name type="common">Western plant bug</name>
    <dbReference type="NCBI Taxonomy" id="30085"/>
    <lineage>
        <taxon>Eukaryota</taxon>
        <taxon>Metazoa</taxon>
        <taxon>Ecdysozoa</taxon>
        <taxon>Arthropoda</taxon>
        <taxon>Hexapoda</taxon>
        <taxon>Insecta</taxon>
        <taxon>Pterygota</taxon>
        <taxon>Neoptera</taxon>
        <taxon>Paraneoptera</taxon>
        <taxon>Hemiptera</taxon>
        <taxon>Heteroptera</taxon>
        <taxon>Panheteroptera</taxon>
        <taxon>Cimicomorpha</taxon>
        <taxon>Miridae</taxon>
        <taxon>Mirini</taxon>
        <taxon>Lygus</taxon>
    </lineage>
</organism>
<evidence type="ECO:0000313" key="5">
    <source>
        <dbReference type="EMBL" id="JAG11352.1"/>
    </source>
</evidence>
<feature type="domain" description="CTLH" evidence="3">
    <location>
        <begin position="272"/>
        <end position="329"/>
    </location>
</feature>
<dbReference type="InterPro" id="IPR013144">
    <property type="entry name" value="CRA_dom"/>
</dbReference>
<evidence type="ECO:0000313" key="6">
    <source>
        <dbReference type="EMBL" id="JAG11353.1"/>
    </source>
</evidence>
<reference evidence="6" key="2">
    <citation type="submission" date="2014-07" db="EMBL/GenBank/DDBJ databases">
        <authorList>
            <person name="Hull J."/>
        </authorList>
    </citation>
    <scope>NUCLEOTIDE SEQUENCE</scope>
</reference>
<dbReference type="EMBL" id="GBHO01032254">
    <property type="protein sequence ID" value="JAG11350.1"/>
    <property type="molecule type" value="Transcribed_RNA"/>
</dbReference>
<dbReference type="PROSITE" id="PS50188">
    <property type="entry name" value="B302_SPRY"/>
    <property type="match status" value="1"/>
</dbReference>
<dbReference type="InterPro" id="IPR006594">
    <property type="entry name" value="LisH"/>
</dbReference>
<evidence type="ECO:0000256" key="1">
    <source>
        <dbReference type="ARBA" id="ARBA00006535"/>
    </source>
</evidence>